<dbReference type="GeneID" id="28831253"/>
<dbReference type="PANTHER" id="PTHR28083">
    <property type="entry name" value="GOOD FOR FULL DBP5 ACTIVITY PROTEIN 2"/>
    <property type="match status" value="1"/>
</dbReference>
<evidence type="ECO:0000313" key="3">
    <source>
        <dbReference type="EMBL" id="KUJ10051.1"/>
    </source>
</evidence>
<dbReference type="EMBL" id="KQ947430">
    <property type="protein sequence ID" value="KUJ10051.1"/>
    <property type="molecule type" value="Genomic_DNA"/>
</dbReference>
<sequence>MTDIMGTQVASRTRPVYQDGQLLRYFLGLPDIRPLVLSKECREFPNILVKDVVFLSLDTENITAGQIPLVDQFQVGISVLDSRDLQSLIHSRPLVSMREDNLLRTQNFCVGPTGYCSKAARRFLFGQSESIHAHQIKEKIESLVADRDVVLVVYDGYNDLWLLDELKVKLEPVAVLDPQKAAHDVLQSQYQRSLNDLLIELDCHFNFLHVAGNDANFTLRALLMIAVKGSHGISLNDSQKDHVAEERRKYIAEREEINRRKKEAKKTKKAARKAKLAAEGHWSSTKTGRREFWAKPENARKIPTVARDRTKTG</sequence>
<dbReference type="RefSeq" id="XP_018064406.1">
    <property type="nucleotide sequence ID" value="XM_018221527.1"/>
</dbReference>
<dbReference type="InterPro" id="IPR048519">
    <property type="entry name" value="Gfd2/YDR514C-like_C"/>
</dbReference>
<dbReference type="GO" id="GO:0005634">
    <property type="term" value="C:nucleus"/>
    <property type="evidence" value="ECO:0007669"/>
    <property type="project" value="TreeGrafter"/>
</dbReference>
<name>A0A132BCF2_MOLSC</name>
<dbReference type="OrthoDB" id="5953249at2759"/>
<dbReference type="Pfam" id="PF21762">
    <property type="entry name" value="DEDDh_C"/>
    <property type="match status" value="1"/>
</dbReference>
<evidence type="ECO:0000256" key="1">
    <source>
        <dbReference type="SAM" id="MobiDB-lite"/>
    </source>
</evidence>
<feature type="compositionally biased region" description="Basic and acidic residues" evidence="1">
    <location>
        <begin position="288"/>
        <end position="313"/>
    </location>
</feature>
<accession>A0A132BCF2</accession>
<dbReference type="PANTHER" id="PTHR28083:SF1">
    <property type="entry name" value="GOOD FOR FULL DBP5 ACTIVITY PROTEIN 2"/>
    <property type="match status" value="1"/>
</dbReference>
<protein>
    <recommendedName>
        <fullName evidence="2">Gfd2/YDR514C-like C-terminal domain-containing protein</fullName>
    </recommendedName>
</protein>
<gene>
    <name evidence="3" type="ORF">LY89DRAFT_760882</name>
</gene>
<dbReference type="InterPro" id="IPR012337">
    <property type="entry name" value="RNaseH-like_sf"/>
</dbReference>
<reference evidence="3 4" key="1">
    <citation type="submission" date="2015-10" db="EMBL/GenBank/DDBJ databases">
        <title>Full genome of DAOMC 229536 Phialocephala scopiformis, a fungal endophyte of spruce producing the potent anti-insectan compound rugulosin.</title>
        <authorList>
            <consortium name="DOE Joint Genome Institute"/>
            <person name="Walker A.K."/>
            <person name="Frasz S.L."/>
            <person name="Seifert K.A."/>
            <person name="Miller J.D."/>
            <person name="Mondo S.J."/>
            <person name="Labutti K."/>
            <person name="Lipzen A."/>
            <person name="Dockter R."/>
            <person name="Kennedy M."/>
            <person name="Grigoriev I.V."/>
            <person name="Spatafora J.W."/>
        </authorList>
    </citation>
    <scope>NUCLEOTIDE SEQUENCE [LARGE SCALE GENOMIC DNA]</scope>
    <source>
        <strain evidence="3 4">CBS 120377</strain>
    </source>
</reference>
<feature type="compositionally biased region" description="Basic residues" evidence="1">
    <location>
        <begin position="259"/>
        <end position="275"/>
    </location>
</feature>
<keyword evidence="4" id="KW-1185">Reference proteome</keyword>
<dbReference type="SUPFAM" id="SSF53098">
    <property type="entry name" value="Ribonuclease H-like"/>
    <property type="match status" value="1"/>
</dbReference>
<dbReference type="InParanoid" id="A0A132BCF2"/>
<evidence type="ECO:0000313" key="4">
    <source>
        <dbReference type="Proteomes" id="UP000070700"/>
    </source>
</evidence>
<feature type="domain" description="Gfd2/YDR514C-like C-terminal" evidence="2">
    <location>
        <begin position="53"/>
        <end position="224"/>
    </location>
</feature>
<evidence type="ECO:0000259" key="2">
    <source>
        <dbReference type="Pfam" id="PF21762"/>
    </source>
</evidence>
<organism evidence="3 4">
    <name type="scientific">Mollisia scopiformis</name>
    <name type="common">Conifer needle endophyte fungus</name>
    <name type="synonym">Phialocephala scopiformis</name>
    <dbReference type="NCBI Taxonomy" id="149040"/>
    <lineage>
        <taxon>Eukaryota</taxon>
        <taxon>Fungi</taxon>
        <taxon>Dikarya</taxon>
        <taxon>Ascomycota</taxon>
        <taxon>Pezizomycotina</taxon>
        <taxon>Leotiomycetes</taxon>
        <taxon>Helotiales</taxon>
        <taxon>Mollisiaceae</taxon>
        <taxon>Mollisia</taxon>
    </lineage>
</organism>
<dbReference type="Proteomes" id="UP000070700">
    <property type="component" value="Unassembled WGS sequence"/>
</dbReference>
<dbReference type="KEGG" id="psco:LY89DRAFT_760882"/>
<proteinExistence type="predicted"/>
<dbReference type="InterPro" id="IPR040151">
    <property type="entry name" value="Gfd2/YDR514C-like"/>
</dbReference>
<dbReference type="AlphaFoldDB" id="A0A132BCF2"/>
<feature type="region of interest" description="Disordered" evidence="1">
    <location>
        <begin position="258"/>
        <end position="313"/>
    </location>
</feature>